<proteinExistence type="inferred from homology"/>
<gene>
    <name evidence="7" type="primary">nfo</name>
    <name evidence="9" type="ORF">COT26_03280</name>
</gene>
<evidence type="ECO:0000256" key="3">
    <source>
        <dbReference type="ARBA" id="ARBA00022763"/>
    </source>
</evidence>
<keyword evidence="7" id="KW-0255">Endonuclease</keyword>
<evidence type="ECO:0000313" key="9">
    <source>
        <dbReference type="EMBL" id="PIS40447.1"/>
    </source>
</evidence>
<dbReference type="SMART" id="SM00518">
    <property type="entry name" value="AP2Ec"/>
    <property type="match status" value="1"/>
</dbReference>
<dbReference type="Gene3D" id="3.20.20.150">
    <property type="entry name" value="Divalent-metal-dependent TIM barrel enzymes"/>
    <property type="match status" value="1"/>
</dbReference>
<dbReference type="SUPFAM" id="SSF51658">
    <property type="entry name" value="Xylose isomerase-like"/>
    <property type="match status" value="1"/>
</dbReference>
<evidence type="ECO:0000313" key="10">
    <source>
        <dbReference type="Proteomes" id="UP000236845"/>
    </source>
</evidence>
<keyword evidence="6 7" id="KW-0234">DNA repair</keyword>
<dbReference type="GO" id="GO:0003677">
    <property type="term" value="F:DNA binding"/>
    <property type="evidence" value="ECO:0007669"/>
    <property type="project" value="InterPro"/>
</dbReference>
<keyword evidence="3 7" id="KW-0227">DNA damage</keyword>
<evidence type="ECO:0000256" key="1">
    <source>
        <dbReference type="ARBA" id="ARBA00005340"/>
    </source>
</evidence>
<dbReference type="CDD" id="cd00019">
    <property type="entry name" value="AP2Ec"/>
    <property type="match status" value="1"/>
</dbReference>
<evidence type="ECO:0000256" key="7">
    <source>
        <dbReference type="HAMAP-Rule" id="MF_00152"/>
    </source>
</evidence>
<dbReference type="AlphaFoldDB" id="A0A2H0YPM7"/>
<keyword evidence="7" id="KW-0540">Nuclease</keyword>
<dbReference type="Proteomes" id="UP000236845">
    <property type="component" value="Unassembled WGS sequence"/>
</dbReference>
<accession>A0A2H0YPM7</accession>
<dbReference type="FunFam" id="3.20.20.150:FF:000001">
    <property type="entry name" value="Probable endonuclease 4"/>
    <property type="match status" value="1"/>
</dbReference>
<keyword evidence="4 7" id="KW-0378">Hydrolase</keyword>
<dbReference type="EC" id="3.1.21.2" evidence="7"/>
<dbReference type="NCBIfam" id="TIGR00587">
    <property type="entry name" value="nfo"/>
    <property type="match status" value="1"/>
</dbReference>
<keyword evidence="2 7" id="KW-0479">Metal-binding</keyword>
<dbReference type="PROSITE" id="PS00731">
    <property type="entry name" value="AP_NUCLEASE_F2_3"/>
    <property type="match status" value="1"/>
</dbReference>
<protein>
    <recommendedName>
        <fullName evidence="7">Probable endonuclease 4</fullName>
        <ecNumber evidence="7">3.1.21.2</ecNumber>
    </recommendedName>
    <alternativeName>
        <fullName evidence="7">Endodeoxyribonuclease IV</fullName>
    </alternativeName>
    <alternativeName>
        <fullName evidence="7">Endonuclease IV</fullName>
    </alternativeName>
</protein>
<dbReference type="GO" id="GO:0008081">
    <property type="term" value="F:phosphoric diester hydrolase activity"/>
    <property type="evidence" value="ECO:0007669"/>
    <property type="project" value="TreeGrafter"/>
</dbReference>
<name>A0A2H0YPM7_9BACT</name>
<dbReference type="HAMAP" id="MF_00152">
    <property type="entry name" value="Nfo"/>
    <property type="match status" value="1"/>
</dbReference>
<feature type="binding site" evidence="7">
    <location>
        <position position="66"/>
    </location>
    <ligand>
        <name>Zn(2+)</name>
        <dbReference type="ChEBI" id="CHEBI:29105"/>
        <label>1</label>
    </ligand>
</feature>
<dbReference type="InterPro" id="IPR036237">
    <property type="entry name" value="Xyl_isomerase-like_sf"/>
</dbReference>
<dbReference type="GO" id="GO:0003906">
    <property type="term" value="F:DNA-(apurinic or apyrimidinic site) endonuclease activity"/>
    <property type="evidence" value="ECO:0007669"/>
    <property type="project" value="TreeGrafter"/>
</dbReference>
<feature type="binding site" evidence="7">
    <location>
        <position position="220"/>
    </location>
    <ligand>
        <name>Zn(2+)</name>
        <dbReference type="ChEBI" id="CHEBI:29105"/>
        <label>2</label>
    </ligand>
</feature>
<feature type="binding site" evidence="7">
    <location>
        <position position="186"/>
    </location>
    <ligand>
        <name>Zn(2+)</name>
        <dbReference type="ChEBI" id="CHEBI:29105"/>
        <label>3</label>
    </ligand>
</feature>
<dbReference type="PANTHER" id="PTHR21445">
    <property type="entry name" value="ENDONUCLEASE IV ENDODEOXYRIBONUCLEASE IV"/>
    <property type="match status" value="1"/>
</dbReference>
<comment type="function">
    <text evidence="7">Endonuclease IV plays a role in DNA repair. It cleaves phosphodiester bonds at apurinic or apyrimidinic (AP) sites, generating a 3'-hydroxyl group and a 5'-terminal sugar phosphate.</text>
</comment>
<dbReference type="Pfam" id="PF01261">
    <property type="entry name" value="AP_endonuc_2"/>
    <property type="match status" value="1"/>
</dbReference>
<dbReference type="GO" id="GO:0008833">
    <property type="term" value="F:deoxyribonuclease IV (phage-T4-induced) activity"/>
    <property type="evidence" value="ECO:0007669"/>
    <property type="project" value="UniProtKB-UniRule"/>
</dbReference>
<organism evidence="9 10">
    <name type="scientific">Candidatus Kerfeldbacteria bacterium CG08_land_8_20_14_0_20_43_14</name>
    <dbReference type="NCBI Taxonomy" id="2014246"/>
    <lineage>
        <taxon>Bacteria</taxon>
        <taxon>Candidatus Kerfeldiibacteriota</taxon>
    </lineage>
</organism>
<feature type="binding site" evidence="7">
    <location>
        <position position="265"/>
    </location>
    <ligand>
        <name>Zn(2+)</name>
        <dbReference type="ChEBI" id="CHEBI:29105"/>
        <label>2</label>
    </ligand>
</feature>
<evidence type="ECO:0000256" key="2">
    <source>
        <dbReference type="ARBA" id="ARBA00022723"/>
    </source>
</evidence>
<dbReference type="InterPro" id="IPR013022">
    <property type="entry name" value="Xyl_isomerase-like_TIM-brl"/>
</dbReference>
<comment type="similarity">
    <text evidence="1 7">Belongs to the AP endonuclease 2 family.</text>
</comment>
<keyword evidence="5 7" id="KW-0862">Zinc</keyword>
<evidence type="ECO:0000256" key="6">
    <source>
        <dbReference type="ARBA" id="ARBA00023204"/>
    </source>
</evidence>
<comment type="catalytic activity">
    <reaction evidence="7">
        <text>Endonucleolytic cleavage to 5'-phosphooligonucleotide end-products.</text>
        <dbReference type="EC" id="3.1.21.2"/>
    </reaction>
</comment>
<feature type="binding site" evidence="7">
    <location>
        <position position="233"/>
    </location>
    <ligand>
        <name>Zn(2+)</name>
        <dbReference type="ChEBI" id="CHEBI:29105"/>
        <label>3</label>
    </ligand>
</feature>
<comment type="caution">
    <text evidence="9">The sequence shown here is derived from an EMBL/GenBank/DDBJ whole genome shotgun (WGS) entry which is preliminary data.</text>
</comment>
<evidence type="ECO:0000256" key="4">
    <source>
        <dbReference type="ARBA" id="ARBA00022801"/>
    </source>
</evidence>
<feature type="binding site" evidence="7">
    <location>
        <position position="106"/>
    </location>
    <ligand>
        <name>Zn(2+)</name>
        <dbReference type="ChEBI" id="CHEBI:29105"/>
        <label>1</label>
    </ligand>
</feature>
<comment type="cofactor">
    <cofactor evidence="7">
        <name>Zn(2+)</name>
        <dbReference type="ChEBI" id="CHEBI:29105"/>
    </cofactor>
    <text evidence="7">Binds 3 Zn(2+) ions.</text>
</comment>
<dbReference type="PROSITE" id="PS00730">
    <property type="entry name" value="AP_NUCLEASE_F2_2"/>
    <property type="match status" value="1"/>
</dbReference>
<feature type="binding site" evidence="7">
    <location>
        <position position="142"/>
    </location>
    <ligand>
        <name>Zn(2+)</name>
        <dbReference type="ChEBI" id="CHEBI:29105"/>
        <label>1</label>
    </ligand>
</feature>
<dbReference type="InterPro" id="IPR001719">
    <property type="entry name" value="AP_endonuc_2"/>
</dbReference>
<dbReference type="EMBL" id="PEXW01000069">
    <property type="protein sequence ID" value="PIS40447.1"/>
    <property type="molecule type" value="Genomic_DNA"/>
</dbReference>
<dbReference type="PANTHER" id="PTHR21445:SF0">
    <property type="entry name" value="APURINIC-APYRIMIDINIC ENDONUCLEASE"/>
    <property type="match status" value="1"/>
</dbReference>
<dbReference type="InterPro" id="IPR018246">
    <property type="entry name" value="AP_endonuc_F2_Zn_BS"/>
</dbReference>
<dbReference type="GO" id="GO:0008270">
    <property type="term" value="F:zinc ion binding"/>
    <property type="evidence" value="ECO:0007669"/>
    <property type="project" value="UniProtKB-UniRule"/>
</dbReference>
<evidence type="ECO:0000259" key="8">
    <source>
        <dbReference type="Pfam" id="PF01261"/>
    </source>
</evidence>
<feature type="binding site" evidence="7">
    <location>
        <position position="183"/>
    </location>
    <ligand>
        <name>Zn(2+)</name>
        <dbReference type="ChEBI" id="CHEBI:29105"/>
        <label>2</label>
    </ligand>
</feature>
<feature type="binding site" evidence="7">
    <location>
        <position position="235"/>
    </location>
    <ligand>
        <name>Zn(2+)</name>
        <dbReference type="ChEBI" id="CHEBI:29105"/>
        <label>3</label>
    </ligand>
</feature>
<feature type="domain" description="Xylose isomerase-like TIM barrel" evidence="8">
    <location>
        <begin position="18"/>
        <end position="278"/>
    </location>
</feature>
<sequence>MLFGLHVSAAGGVQNCPKNAKSLGCETYQFFSRPPQGGPAPKLTISIVKQFKSQNKKYNFNKTYIHTPYFINFASDNNRIKYGSISVVREELERASLLDVTAVMTHLGSAKEQPEKAALKTTLASLKKVLTGYKGKSVFLIENSAGAGKTMGDTLEELAYLIKKLAGSPELKAQSSSFGICLDTCHAFATGYDLRNKKFLNEFIKQFDKKIDLKYLKLIHANDSQTKIGEHKDRHEHLGQGEIGLAGFEELVKNSKLKKVDMVAETPHDGRHIQDLKLLKQFRNK</sequence>
<dbReference type="GO" id="GO:0006284">
    <property type="term" value="P:base-excision repair"/>
    <property type="evidence" value="ECO:0007669"/>
    <property type="project" value="TreeGrafter"/>
</dbReference>
<reference evidence="10" key="1">
    <citation type="submission" date="2017-09" db="EMBL/GenBank/DDBJ databases">
        <title>Depth-based differentiation of microbial function through sediment-hosted aquifers and enrichment of novel symbionts in the deep terrestrial subsurface.</title>
        <authorList>
            <person name="Probst A.J."/>
            <person name="Ladd B."/>
            <person name="Jarett J.K."/>
            <person name="Geller-Mcgrath D.E."/>
            <person name="Sieber C.M.K."/>
            <person name="Emerson J.B."/>
            <person name="Anantharaman K."/>
            <person name="Thomas B.C."/>
            <person name="Malmstrom R."/>
            <person name="Stieglmeier M."/>
            <person name="Klingl A."/>
            <person name="Woyke T."/>
            <person name="Ryan C.M."/>
            <person name="Banfield J.F."/>
        </authorList>
    </citation>
    <scope>NUCLEOTIDE SEQUENCE [LARGE SCALE GENOMIC DNA]</scope>
</reference>
<dbReference type="PROSITE" id="PS51432">
    <property type="entry name" value="AP_NUCLEASE_F2_4"/>
    <property type="match status" value="1"/>
</dbReference>
<feature type="binding site" evidence="7">
    <location>
        <position position="142"/>
    </location>
    <ligand>
        <name>Zn(2+)</name>
        <dbReference type="ChEBI" id="CHEBI:29105"/>
        <label>2</label>
    </ligand>
</feature>
<evidence type="ECO:0000256" key="5">
    <source>
        <dbReference type="ARBA" id="ARBA00022833"/>
    </source>
</evidence>